<reference evidence="1 2" key="1">
    <citation type="journal article" date="2020" name="IScience">
        <title>Genome Sequencing of the Endangered Kingdonia uniflora (Circaeasteraceae, Ranunculales) Reveals Potential Mechanisms of Evolutionary Specialization.</title>
        <authorList>
            <person name="Sun Y."/>
            <person name="Deng T."/>
            <person name="Zhang A."/>
            <person name="Moore M.J."/>
            <person name="Landis J.B."/>
            <person name="Lin N."/>
            <person name="Zhang H."/>
            <person name="Zhang X."/>
            <person name="Huang J."/>
            <person name="Zhang X."/>
            <person name="Sun H."/>
            <person name="Wang H."/>
        </authorList>
    </citation>
    <scope>NUCLEOTIDE SEQUENCE [LARGE SCALE GENOMIC DNA]</scope>
    <source>
        <strain evidence="1">TB1705</strain>
        <tissue evidence="1">Leaf</tissue>
    </source>
</reference>
<sequence length="113" mass="13024">MLSFCRIGIGHELGSMHPISRLPYMFSAHCLTIWIQSTRLHSLSLHSIITKWSSCEVFFCYLDCPRDGLDFCLLCTTCLDTFSACQNITYRTIKEVNNAYLAIYYPTTVIRIK</sequence>
<protein>
    <submittedName>
        <fullName evidence="1">Uncharacterized protein</fullName>
    </submittedName>
</protein>
<accession>A0A7J7MHK4</accession>
<proteinExistence type="predicted"/>
<evidence type="ECO:0000313" key="2">
    <source>
        <dbReference type="Proteomes" id="UP000541444"/>
    </source>
</evidence>
<name>A0A7J7MHK4_9MAGN</name>
<keyword evidence="2" id="KW-1185">Reference proteome</keyword>
<organism evidence="1 2">
    <name type="scientific">Kingdonia uniflora</name>
    <dbReference type="NCBI Taxonomy" id="39325"/>
    <lineage>
        <taxon>Eukaryota</taxon>
        <taxon>Viridiplantae</taxon>
        <taxon>Streptophyta</taxon>
        <taxon>Embryophyta</taxon>
        <taxon>Tracheophyta</taxon>
        <taxon>Spermatophyta</taxon>
        <taxon>Magnoliopsida</taxon>
        <taxon>Ranunculales</taxon>
        <taxon>Circaeasteraceae</taxon>
        <taxon>Kingdonia</taxon>
    </lineage>
</organism>
<dbReference type="EMBL" id="JACGCM010001507">
    <property type="protein sequence ID" value="KAF6154244.1"/>
    <property type="molecule type" value="Genomic_DNA"/>
</dbReference>
<evidence type="ECO:0000313" key="1">
    <source>
        <dbReference type="EMBL" id="KAF6154244.1"/>
    </source>
</evidence>
<dbReference type="AlphaFoldDB" id="A0A7J7MHK4"/>
<dbReference type="Proteomes" id="UP000541444">
    <property type="component" value="Unassembled WGS sequence"/>
</dbReference>
<gene>
    <name evidence="1" type="ORF">GIB67_036462</name>
</gene>
<comment type="caution">
    <text evidence="1">The sequence shown here is derived from an EMBL/GenBank/DDBJ whole genome shotgun (WGS) entry which is preliminary data.</text>
</comment>